<sequence>MSHSTVDPLLLQNIQQNNYINNSLPITSPITGENEVQTEEEGEDKQADYVNQTHLDNAPELRRAYYEDQLHVSDSASFLPNYLDRCSIRATSSQPSYYQGDNHPSSPPNLQPASFDSFPSPDDLNQQAGDLPQQQSHQNPLPHYQSPGGQYLGGQHANSHNFDGLSYSNQAVNNPSEDRIESLPPQSLLNISSDIPFEPSFEPSSKALHLVKNHPEYSQLFSAKALIDFLVRYDPVAGIPYTFDVQTVHFEHFPYSTKHWEFDYRSSDNQERFTFTLARETEFILPIDQAEALAYYVSELASILYPVELNIYFNMLPQHSLRPRAAGAKEEVLIIVKPREGVNHSTYKHDCCMLLKVFPGDFCEELGVLTNVEIAMKKQKMEVQDDPFGRRVRKAINQGSPSPIAFLAEVEHPFCGKAVDVAFLTGCRKEWWALEIDFSNTWLQIHDSSYHYLAVDPKFKWVSFLRIRPMKDPNDSSDPETVDTYVPALSGMYSSQGAPNRVCMHDKKFILGEVTFRTFWVDQDSSEIRFEEKFIQTSDGSVGRDIDGNAIDKDYREFMPHLKDEDFIGGVRPAEGRFKIACKELFSMAKFIEAKLGADFEEKKKQQEAKGGAEECFKKSQQRIEELKRNTSWPPMPSEGCSKRQTRASAPGPVSPLEQILQETALLNIQRTERIHQERGLSSSEA</sequence>
<reference evidence="2" key="1">
    <citation type="submission" date="2022-11" db="EMBL/GenBank/DDBJ databases">
        <title>Genome Resource of Sclerotinia nivalis Strain SnTB1, a Plant Pathogen Isolated from American Ginseng.</title>
        <authorList>
            <person name="Fan S."/>
        </authorList>
    </citation>
    <scope>NUCLEOTIDE SEQUENCE</scope>
    <source>
        <strain evidence="2">SnTB1</strain>
    </source>
</reference>
<feature type="region of interest" description="Disordered" evidence="1">
    <location>
        <begin position="93"/>
        <end position="182"/>
    </location>
</feature>
<proteinExistence type="predicted"/>
<dbReference type="AlphaFoldDB" id="A0A9X0DFM8"/>
<feature type="compositionally biased region" description="Polar residues" evidence="1">
    <location>
        <begin position="123"/>
        <end position="139"/>
    </location>
</feature>
<gene>
    <name evidence="2" type="ORF">OCU04_009568</name>
</gene>
<name>A0A9X0DFM8_9HELO</name>
<feature type="compositionally biased region" description="Polar residues" evidence="1">
    <location>
        <begin position="156"/>
        <end position="175"/>
    </location>
</feature>
<feature type="region of interest" description="Disordered" evidence="1">
    <location>
        <begin position="624"/>
        <end position="657"/>
    </location>
</feature>
<protein>
    <submittedName>
        <fullName evidence="2">Uncharacterized protein</fullName>
    </submittedName>
</protein>
<evidence type="ECO:0000313" key="2">
    <source>
        <dbReference type="EMBL" id="KAJ8061771.1"/>
    </source>
</evidence>
<keyword evidence="3" id="KW-1185">Reference proteome</keyword>
<dbReference type="EMBL" id="JAPEIS010000011">
    <property type="protein sequence ID" value="KAJ8061771.1"/>
    <property type="molecule type" value="Genomic_DNA"/>
</dbReference>
<evidence type="ECO:0000313" key="3">
    <source>
        <dbReference type="Proteomes" id="UP001152300"/>
    </source>
</evidence>
<comment type="caution">
    <text evidence="2">The sequence shown here is derived from an EMBL/GenBank/DDBJ whole genome shotgun (WGS) entry which is preliminary data.</text>
</comment>
<dbReference type="Proteomes" id="UP001152300">
    <property type="component" value="Unassembled WGS sequence"/>
</dbReference>
<evidence type="ECO:0000256" key="1">
    <source>
        <dbReference type="SAM" id="MobiDB-lite"/>
    </source>
</evidence>
<dbReference type="OrthoDB" id="10474213at2759"/>
<feature type="compositionally biased region" description="Polar residues" evidence="1">
    <location>
        <begin position="93"/>
        <end position="104"/>
    </location>
</feature>
<organism evidence="2 3">
    <name type="scientific">Sclerotinia nivalis</name>
    <dbReference type="NCBI Taxonomy" id="352851"/>
    <lineage>
        <taxon>Eukaryota</taxon>
        <taxon>Fungi</taxon>
        <taxon>Dikarya</taxon>
        <taxon>Ascomycota</taxon>
        <taxon>Pezizomycotina</taxon>
        <taxon>Leotiomycetes</taxon>
        <taxon>Helotiales</taxon>
        <taxon>Sclerotiniaceae</taxon>
        <taxon>Sclerotinia</taxon>
    </lineage>
</organism>
<accession>A0A9X0DFM8</accession>